<evidence type="ECO:0000256" key="1">
    <source>
        <dbReference type="SAM" id="MobiDB-lite"/>
    </source>
</evidence>
<name>A0ABU0HZK2_9HYPH</name>
<feature type="region of interest" description="Disordered" evidence="1">
    <location>
        <begin position="275"/>
        <end position="298"/>
    </location>
</feature>
<proteinExistence type="predicted"/>
<gene>
    <name evidence="2" type="ORF">QO012_001591</name>
</gene>
<dbReference type="Proteomes" id="UP001231124">
    <property type="component" value="Unassembled WGS sequence"/>
</dbReference>
<evidence type="ECO:0000313" key="2">
    <source>
        <dbReference type="EMBL" id="MDQ0447100.1"/>
    </source>
</evidence>
<feature type="non-terminal residue" evidence="2">
    <location>
        <position position="1"/>
    </location>
</feature>
<comment type="caution">
    <text evidence="2">The sequence shown here is derived from an EMBL/GenBank/DDBJ whole genome shotgun (WGS) entry which is preliminary data.</text>
</comment>
<evidence type="ECO:0000313" key="3">
    <source>
        <dbReference type="Proteomes" id="UP001231124"/>
    </source>
</evidence>
<dbReference type="EMBL" id="JAUSVP010000003">
    <property type="protein sequence ID" value="MDQ0447100.1"/>
    <property type="molecule type" value="Genomic_DNA"/>
</dbReference>
<sequence length="298" mass="31262">WSSGRRATGRCPAREPPFAAVGRAVGSNVGAADGRGVARPSGLGEGGQHRAPEAAAGPPVEPIVDGRALAIRGRAIAPAAARGEHVQDARTEGPRSEMTCRSSLRSGPGWSLGMNGSITAHCASESQNRSAIVASKLPTAAQNHKTRTPATPWFGSHPSFRRSGEHGGHVALARDRLLPGRAGGFLMPVDEEYALRRHRRALPLACGLLALTACEGKPDPKTGWWRWRCADSHQEYRTSLVPSAIAPGGISAGGGFTYQGKFVEVCDRYAPYCPKGRQCDPDQRPGESSAPAGGVDAP</sequence>
<reference evidence="2 3" key="1">
    <citation type="submission" date="2023-07" db="EMBL/GenBank/DDBJ databases">
        <title>Genomic Encyclopedia of Type Strains, Phase IV (KMG-IV): sequencing the most valuable type-strain genomes for metagenomic binning, comparative biology and taxonomic classification.</title>
        <authorList>
            <person name="Goeker M."/>
        </authorList>
    </citation>
    <scope>NUCLEOTIDE SEQUENCE [LARGE SCALE GENOMIC DNA]</scope>
    <source>
        <strain evidence="2 3">DSM 19013</strain>
    </source>
</reference>
<keyword evidence="3" id="KW-1185">Reference proteome</keyword>
<feature type="region of interest" description="Disordered" evidence="1">
    <location>
        <begin position="29"/>
        <end position="61"/>
    </location>
</feature>
<protein>
    <submittedName>
        <fullName evidence="2">Uncharacterized protein</fullName>
    </submittedName>
</protein>
<accession>A0ABU0HZK2</accession>
<feature type="compositionally biased region" description="Basic and acidic residues" evidence="1">
    <location>
        <begin position="82"/>
        <end position="95"/>
    </location>
</feature>
<feature type="region of interest" description="Disordered" evidence="1">
    <location>
        <begin position="81"/>
        <end position="106"/>
    </location>
</feature>
<organism evidence="2 3">
    <name type="scientific">Methylobacterium aerolatum</name>
    <dbReference type="NCBI Taxonomy" id="418708"/>
    <lineage>
        <taxon>Bacteria</taxon>
        <taxon>Pseudomonadati</taxon>
        <taxon>Pseudomonadota</taxon>
        <taxon>Alphaproteobacteria</taxon>
        <taxon>Hyphomicrobiales</taxon>
        <taxon>Methylobacteriaceae</taxon>
        <taxon>Methylobacterium</taxon>
    </lineage>
</organism>